<dbReference type="EMBL" id="BPNN01000017">
    <property type="protein sequence ID" value="GJA62901.1"/>
    <property type="molecule type" value="Genomic_DNA"/>
</dbReference>
<reference evidence="15" key="2">
    <citation type="submission" date="2020-12" db="EMBL/GenBank/DDBJ databases">
        <title>GES Beta-lactamases isolated from hospital effluents in Brazil.</title>
        <authorList>
            <person name="Conte D."/>
            <person name="Mesa D."/>
            <person name="Palmeiro J.K."/>
            <person name="Dalla-Costa L.M."/>
        </authorList>
    </citation>
    <scope>NUCLEOTIDE SEQUENCE [LARGE SCALE GENOMIC DNA]</scope>
    <source>
        <strain evidence="15">Aero21</strain>
    </source>
</reference>
<evidence type="ECO:0000256" key="5">
    <source>
        <dbReference type="ARBA" id="ARBA00023136"/>
    </source>
</evidence>
<dbReference type="Proteomes" id="UP001163285">
    <property type="component" value="Chromosome"/>
</dbReference>
<dbReference type="RefSeq" id="WP_039039402.1">
    <property type="nucleotide sequence ID" value="NZ_AP019195.1"/>
</dbReference>
<dbReference type="EMBL" id="CP065937">
    <property type="protein sequence ID" value="QQA62002.1"/>
    <property type="molecule type" value="Genomic_DNA"/>
</dbReference>
<feature type="transmembrane region" description="Helical" evidence="6">
    <location>
        <begin position="143"/>
        <end position="165"/>
    </location>
</feature>
<evidence type="ECO:0000313" key="19">
    <source>
        <dbReference type="Proteomes" id="UP000886934"/>
    </source>
</evidence>
<dbReference type="Proteomes" id="UP001218423">
    <property type="component" value="Chromosome"/>
</dbReference>
<name>A0A081LSR9_AERCA</name>
<dbReference type="EMBL" id="JAYGOJ010000003">
    <property type="protein sequence ID" value="MEA9434441.1"/>
    <property type="molecule type" value="Genomic_DNA"/>
</dbReference>
<evidence type="ECO:0000256" key="2">
    <source>
        <dbReference type="ARBA" id="ARBA00022475"/>
    </source>
</evidence>
<dbReference type="EMBL" id="JAOCIZ010000056">
    <property type="protein sequence ID" value="MDH1506177.1"/>
    <property type="molecule type" value="Genomic_DNA"/>
</dbReference>
<evidence type="ECO:0000256" key="1">
    <source>
        <dbReference type="ARBA" id="ARBA00004651"/>
    </source>
</evidence>
<dbReference type="EMBL" id="JAWZVU010000041">
    <property type="protein sequence ID" value="MDX7720203.1"/>
    <property type="molecule type" value="Genomic_DNA"/>
</dbReference>
<comment type="subcellular location">
    <subcellularLocation>
        <location evidence="1">Cell membrane</location>
        <topology evidence="1">Multi-pass membrane protein</topology>
    </subcellularLocation>
</comment>
<dbReference type="Proteomes" id="UP001277183">
    <property type="component" value="Unassembled WGS sequence"/>
</dbReference>
<dbReference type="EMBL" id="BPNI01000037">
    <property type="protein sequence ID" value="GJA41296.1"/>
    <property type="molecule type" value="Genomic_DNA"/>
</dbReference>
<evidence type="ECO:0000256" key="4">
    <source>
        <dbReference type="ARBA" id="ARBA00022989"/>
    </source>
</evidence>
<reference evidence="17" key="5">
    <citation type="submission" date="2023-03" db="EMBL/GenBank/DDBJ databases">
        <title>Aeromonas caviae strain AC1520.</title>
        <authorList>
            <person name="Xie T."/>
            <person name="Zhang Q."/>
            <person name="Deng J."/>
            <person name="Li X."/>
        </authorList>
    </citation>
    <scope>NUCLEOTIDE SEQUENCE</scope>
    <source>
        <strain evidence="17">AC1520</strain>
    </source>
</reference>
<evidence type="ECO:0000256" key="3">
    <source>
        <dbReference type="ARBA" id="ARBA00022692"/>
    </source>
</evidence>
<dbReference type="EMBL" id="BPNL01000012">
    <property type="protein sequence ID" value="GJA53937.1"/>
    <property type="molecule type" value="Genomic_DNA"/>
</dbReference>
<reference evidence="7 18" key="1">
    <citation type="submission" date="2019-12" db="EMBL/GenBank/DDBJ databases">
        <title>complete genome sequences of Aeromonas caviae str. WP2-W18-ESBL-01 isolated from wastewater treatment plant effluent.</title>
        <authorList>
            <person name="Sekizuka T."/>
            <person name="Itokawa K."/>
            <person name="Yatsu K."/>
            <person name="Inamine Y."/>
            <person name="Kuroda M."/>
        </authorList>
    </citation>
    <scope>NUCLEOTIDE SEQUENCE [LARGE SCALE GENOMIC DNA]</scope>
    <source>
        <strain evidence="7 18">WP2-W18-ESBL-01</strain>
    </source>
</reference>
<dbReference type="Proteomes" id="UP000887009">
    <property type="component" value="Unassembled WGS sequence"/>
</dbReference>
<dbReference type="AlphaFoldDB" id="A0A081LSR9"/>
<evidence type="ECO:0000313" key="10">
    <source>
        <dbReference type="EMBL" id="GJA62901.1"/>
    </source>
</evidence>
<evidence type="ECO:0000313" key="17">
    <source>
        <dbReference type="EMBL" id="WFF97313.1"/>
    </source>
</evidence>
<gene>
    <name evidence="15" type="ORF">JC965_05800</name>
    <name evidence="8" type="ORF">KAM343_20920</name>
    <name evidence="9" type="ORF">KAM348_13600</name>
    <name evidence="10" type="ORF">KAM351_15120</name>
    <name evidence="12" type="ORF">N5I07_04380</name>
    <name evidence="11" type="ORF">N5I20_14020</name>
    <name evidence="16" type="ORF">OJY61_16955</name>
    <name evidence="17" type="ORF">P5S46_16880</name>
    <name evidence="13" type="ORF">SJS77_06870</name>
    <name evidence="14" type="ORF">VCX44_01060</name>
    <name evidence="7" type="ORF">WP2W18E01_07030</name>
</gene>
<evidence type="ECO:0000256" key="6">
    <source>
        <dbReference type="SAM" id="Phobius"/>
    </source>
</evidence>
<evidence type="ECO:0000313" key="14">
    <source>
        <dbReference type="EMBL" id="MEA9434441.1"/>
    </source>
</evidence>
<reference evidence="11" key="4">
    <citation type="submission" date="2022-09" db="EMBL/GenBank/DDBJ databases">
        <title>Intensive care unit water sources are persistently colonized with multi-drug resistant bacteria and are the site of extensive horizontal gene transfer of antibiotic resistance genes.</title>
        <authorList>
            <person name="Diorio-Toth L."/>
        </authorList>
    </citation>
    <scope>NUCLEOTIDE SEQUENCE</scope>
    <source>
        <strain evidence="11">GD03710</strain>
        <strain evidence="12">GD03796</strain>
    </source>
</reference>
<evidence type="ECO:0000313" key="9">
    <source>
        <dbReference type="EMBL" id="GJA53937.1"/>
    </source>
</evidence>
<reference evidence="13" key="7">
    <citation type="submission" date="2023-11" db="EMBL/GenBank/DDBJ databases">
        <title>WGS of Aeromonas in Northern Israel.</title>
        <authorList>
            <person name="Hershko Y."/>
        </authorList>
    </citation>
    <scope>NUCLEOTIDE SEQUENCE</scope>
    <source>
        <strain evidence="13">77416</strain>
    </source>
</reference>
<dbReference type="Proteomes" id="UP001161704">
    <property type="component" value="Unassembled WGS sequence"/>
</dbReference>
<organism evidence="10 19">
    <name type="scientific">Aeromonas caviae</name>
    <name type="common">Aeromonas punctata</name>
    <dbReference type="NCBI Taxonomy" id="648"/>
    <lineage>
        <taxon>Bacteria</taxon>
        <taxon>Pseudomonadati</taxon>
        <taxon>Pseudomonadota</taxon>
        <taxon>Gammaproteobacteria</taxon>
        <taxon>Aeromonadales</taxon>
        <taxon>Aeromonadaceae</taxon>
        <taxon>Aeromonas</taxon>
    </lineage>
</organism>
<sequence>MTIEWYATLFGFALLTCGTPGPNNLMLTASGANFGVRRTLPHLIGVAVGQPVLQLVLALGFYPLFERWPLLKLSLQVLGSLYLLWLAWRIAVAGAPGDPASRARPLTLLEGLGFQFLNPKAWMMGISAISLFSLPGSDYWPSMWGIMSVFPMAGFPVCFAWVMFGHQLSRWINSDKGWRRLNGSLGALTALCVVMLWY</sequence>
<reference evidence="10" key="3">
    <citation type="submission" date="2021-07" db="EMBL/GenBank/DDBJ databases">
        <title>Draft genome sequence of carbapenem-resistant Aeromonas spp. in Japan.</title>
        <authorList>
            <person name="Maehana S."/>
            <person name="Suzuki M."/>
            <person name="Kitasato H."/>
        </authorList>
    </citation>
    <scope>NUCLEOTIDE SEQUENCE</scope>
    <source>
        <strain evidence="8">KAM343</strain>
        <strain evidence="9">KAM348</strain>
        <strain evidence="10">KAM351</strain>
    </source>
</reference>
<evidence type="ECO:0000313" key="8">
    <source>
        <dbReference type="EMBL" id="GJA41296.1"/>
    </source>
</evidence>
<reference evidence="16" key="6">
    <citation type="submission" date="2023-04" db="EMBL/GenBank/DDBJ databases">
        <title>Whole Genome Sequence of Multi-drug resistant Aeromonas caviae as a gut pathogen in newborn.</title>
        <authorList>
            <person name="Jadhav S.V."/>
            <person name="Saroj S.D."/>
            <person name="Saha U.B."/>
            <person name="Sen S."/>
            <person name="Kher A."/>
        </authorList>
    </citation>
    <scope>NUCLEOTIDE SEQUENCE</scope>
    <source>
        <strain evidence="16">SVJ23</strain>
    </source>
</reference>
<evidence type="ECO:0000313" key="13">
    <source>
        <dbReference type="EMBL" id="MDX7720203.1"/>
    </source>
</evidence>
<proteinExistence type="predicted"/>
<dbReference type="EMBL" id="CP110176">
    <property type="protein sequence ID" value="UZC85515.1"/>
    <property type="molecule type" value="Genomic_DNA"/>
</dbReference>
<dbReference type="Proteomes" id="UP001160758">
    <property type="component" value="Unassembled WGS sequence"/>
</dbReference>
<dbReference type="GeneID" id="48823756"/>
<dbReference type="PANTHER" id="PTHR30086:SF20">
    <property type="entry name" value="ARGININE EXPORTER PROTEIN ARGO-RELATED"/>
    <property type="match status" value="1"/>
</dbReference>
<feature type="transmembrane region" description="Helical" evidence="6">
    <location>
        <begin position="42"/>
        <end position="65"/>
    </location>
</feature>
<dbReference type="InterPro" id="IPR001123">
    <property type="entry name" value="LeuE-type"/>
</dbReference>
<dbReference type="EMBL" id="JAOCFT010000001">
    <property type="protein sequence ID" value="MDH1896837.1"/>
    <property type="molecule type" value="Genomic_DNA"/>
</dbReference>
<reference evidence="14 20" key="8">
    <citation type="submission" date="2023-12" db="EMBL/GenBank/DDBJ databases">
        <title>Characterization of antibiotic resistance in Aeromonas spp. in hospital effluent.</title>
        <authorList>
            <person name="Negoseki B.R.S."/>
            <person name="Krul D."/>
            <person name="Siqueira A.C."/>
            <person name="Almeida M."/>
            <person name="Mesa D."/>
            <person name="Conte D."/>
            <person name="Dalla-Costa L.M."/>
        </authorList>
    </citation>
    <scope>NUCLEOTIDE SEQUENCE [LARGE SCALE GENOMIC DNA]</scope>
    <source>
        <strain evidence="14 20">36v</strain>
    </source>
</reference>
<dbReference type="Proteomes" id="UP000886939">
    <property type="component" value="Unassembled WGS sequence"/>
</dbReference>
<dbReference type="OrthoDB" id="9812084at2"/>
<dbReference type="Proteomes" id="UP000515756">
    <property type="component" value="Chromosome"/>
</dbReference>
<dbReference type="GO" id="GO:0015171">
    <property type="term" value="F:amino acid transmembrane transporter activity"/>
    <property type="evidence" value="ECO:0007669"/>
    <property type="project" value="TreeGrafter"/>
</dbReference>
<accession>A0A081LSR9</accession>
<evidence type="ECO:0000313" key="7">
    <source>
        <dbReference type="EMBL" id="BBQ29121.1"/>
    </source>
</evidence>
<keyword evidence="4 6" id="KW-1133">Transmembrane helix</keyword>
<keyword evidence="20" id="KW-1185">Reference proteome</keyword>
<protein>
    <submittedName>
        <fullName evidence="11">LysE family translocator</fullName>
    </submittedName>
    <submittedName>
        <fullName evidence="10">Lysine transporter LysE</fullName>
    </submittedName>
</protein>
<evidence type="ECO:0000313" key="20">
    <source>
        <dbReference type="Proteomes" id="UP001304847"/>
    </source>
</evidence>
<keyword evidence="3 6" id="KW-0812">Transmembrane</keyword>
<dbReference type="Pfam" id="PF01810">
    <property type="entry name" value="LysE"/>
    <property type="match status" value="1"/>
</dbReference>
<feature type="transmembrane region" description="Helical" evidence="6">
    <location>
        <begin position="177"/>
        <end position="197"/>
    </location>
</feature>
<dbReference type="EMBL" id="CP120942">
    <property type="protein sequence ID" value="WFF97313.1"/>
    <property type="molecule type" value="Genomic_DNA"/>
</dbReference>
<keyword evidence="5 6" id="KW-0472">Membrane</keyword>
<evidence type="ECO:0000313" key="16">
    <source>
        <dbReference type="EMBL" id="UZC85515.1"/>
    </source>
</evidence>
<evidence type="ECO:0000313" key="11">
    <source>
        <dbReference type="EMBL" id="MDH1506177.1"/>
    </source>
</evidence>
<dbReference type="PANTHER" id="PTHR30086">
    <property type="entry name" value="ARGININE EXPORTER PROTEIN ARGO"/>
    <property type="match status" value="1"/>
</dbReference>
<dbReference type="EMBL" id="AP021927">
    <property type="protein sequence ID" value="BBQ29121.1"/>
    <property type="molecule type" value="Genomic_DNA"/>
</dbReference>
<keyword evidence="2" id="KW-1003">Cell membrane</keyword>
<dbReference type="Proteomes" id="UP001304847">
    <property type="component" value="Unassembled WGS sequence"/>
</dbReference>
<dbReference type="GO" id="GO:0005886">
    <property type="term" value="C:plasma membrane"/>
    <property type="evidence" value="ECO:0007669"/>
    <property type="project" value="UniProtKB-SubCell"/>
</dbReference>
<dbReference type="GO" id="GO:0033228">
    <property type="term" value="P:cysteine export across plasma membrane"/>
    <property type="evidence" value="ECO:0007669"/>
    <property type="project" value="TreeGrafter"/>
</dbReference>
<evidence type="ECO:0000313" key="12">
    <source>
        <dbReference type="EMBL" id="MDH1896837.1"/>
    </source>
</evidence>
<evidence type="ECO:0000313" key="18">
    <source>
        <dbReference type="Proteomes" id="UP000515756"/>
    </source>
</evidence>
<dbReference type="Proteomes" id="UP000886934">
    <property type="component" value="Unassembled WGS sequence"/>
</dbReference>
<dbReference type="KEGG" id="acav:VI35_17115"/>
<evidence type="ECO:0000313" key="15">
    <source>
        <dbReference type="EMBL" id="QQA62002.1"/>
    </source>
</evidence>